<sequence>YPTVGQISPNVMAIPSSSVEVEELFSRGKQVSTDCRSCLGADTFEELQTLNCHLRVKIGADQ</sequence>
<dbReference type="EMBL" id="ML212016">
    <property type="protein sequence ID" value="TFK79492.1"/>
    <property type="molecule type" value="Genomic_DNA"/>
</dbReference>
<evidence type="ECO:0000313" key="3">
    <source>
        <dbReference type="Proteomes" id="UP000308197"/>
    </source>
</evidence>
<name>A0A5C3NR24_9APHY</name>
<proteinExistence type="predicted"/>
<dbReference type="Proteomes" id="UP000308197">
    <property type="component" value="Unassembled WGS sequence"/>
</dbReference>
<dbReference type="InterPro" id="IPR008906">
    <property type="entry name" value="HATC_C_dom"/>
</dbReference>
<feature type="domain" description="HAT C-terminal dimerisation" evidence="1">
    <location>
        <begin position="1"/>
        <end position="51"/>
    </location>
</feature>
<dbReference type="GO" id="GO:0046983">
    <property type="term" value="F:protein dimerization activity"/>
    <property type="evidence" value="ECO:0007669"/>
    <property type="project" value="InterPro"/>
</dbReference>
<evidence type="ECO:0000259" key="1">
    <source>
        <dbReference type="Pfam" id="PF05699"/>
    </source>
</evidence>
<organism evidence="2 3">
    <name type="scientific">Polyporus arcularius HHB13444</name>
    <dbReference type="NCBI Taxonomy" id="1314778"/>
    <lineage>
        <taxon>Eukaryota</taxon>
        <taxon>Fungi</taxon>
        <taxon>Dikarya</taxon>
        <taxon>Basidiomycota</taxon>
        <taxon>Agaricomycotina</taxon>
        <taxon>Agaricomycetes</taxon>
        <taxon>Polyporales</taxon>
        <taxon>Polyporaceae</taxon>
        <taxon>Polyporus</taxon>
    </lineage>
</organism>
<dbReference type="SUPFAM" id="SSF53098">
    <property type="entry name" value="Ribonuclease H-like"/>
    <property type="match status" value="1"/>
</dbReference>
<dbReference type="AlphaFoldDB" id="A0A5C3NR24"/>
<evidence type="ECO:0000313" key="2">
    <source>
        <dbReference type="EMBL" id="TFK79492.1"/>
    </source>
</evidence>
<dbReference type="InParanoid" id="A0A5C3NR24"/>
<protein>
    <recommendedName>
        <fullName evidence="1">HAT C-terminal dimerisation domain-containing protein</fullName>
    </recommendedName>
</protein>
<dbReference type="InterPro" id="IPR012337">
    <property type="entry name" value="RNaseH-like_sf"/>
</dbReference>
<reference evidence="2 3" key="1">
    <citation type="journal article" date="2019" name="Nat. Ecol. Evol.">
        <title>Megaphylogeny resolves global patterns of mushroom evolution.</title>
        <authorList>
            <person name="Varga T."/>
            <person name="Krizsan K."/>
            <person name="Foldi C."/>
            <person name="Dima B."/>
            <person name="Sanchez-Garcia M."/>
            <person name="Sanchez-Ramirez S."/>
            <person name="Szollosi G.J."/>
            <person name="Szarkandi J.G."/>
            <person name="Papp V."/>
            <person name="Albert L."/>
            <person name="Andreopoulos W."/>
            <person name="Angelini C."/>
            <person name="Antonin V."/>
            <person name="Barry K.W."/>
            <person name="Bougher N.L."/>
            <person name="Buchanan P."/>
            <person name="Buyck B."/>
            <person name="Bense V."/>
            <person name="Catcheside P."/>
            <person name="Chovatia M."/>
            <person name="Cooper J."/>
            <person name="Damon W."/>
            <person name="Desjardin D."/>
            <person name="Finy P."/>
            <person name="Geml J."/>
            <person name="Haridas S."/>
            <person name="Hughes K."/>
            <person name="Justo A."/>
            <person name="Karasinski D."/>
            <person name="Kautmanova I."/>
            <person name="Kiss B."/>
            <person name="Kocsube S."/>
            <person name="Kotiranta H."/>
            <person name="LaButti K.M."/>
            <person name="Lechner B.E."/>
            <person name="Liimatainen K."/>
            <person name="Lipzen A."/>
            <person name="Lukacs Z."/>
            <person name="Mihaltcheva S."/>
            <person name="Morgado L.N."/>
            <person name="Niskanen T."/>
            <person name="Noordeloos M.E."/>
            <person name="Ohm R.A."/>
            <person name="Ortiz-Santana B."/>
            <person name="Ovrebo C."/>
            <person name="Racz N."/>
            <person name="Riley R."/>
            <person name="Savchenko A."/>
            <person name="Shiryaev A."/>
            <person name="Soop K."/>
            <person name="Spirin V."/>
            <person name="Szebenyi C."/>
            <person name="Tomsovsky M."/>
            <person name="Tulloss R.E."/>
            <person name="Uehling J."/>
            <person name="Grigoriev I.V."/>
            <person name="Vagvolgyi C."/>
            <person name="Papp T."/>
            <person name="Martin F.M."/>
            <person name="Miettinen O."/>
            <person name="Hibbett D.S."/>
            <person name="Nagy L.G."/>
        </authorList>
    </citation>
    <scope>NUCLEOTIDE SEQUENCE [LARGE SCALE GENOMIC DNA]</scope>
    <source>
        <strain evidence="2 3">HHB13444</strain>
    </source>
</reference>
<keyword evidence="3" id="KW-1185">Reference proteome</keyword>
<gene>
    <name evidence="2" type="ORF">K466DRAFT_505448</name>
</gene>
<dbReference type="Pfam" id="PF05699">
    <property type="entry name" value="Dimer_Tnp_hAT"/>
    <property type="match status" value="1"/>
</dbReference>
<accession>A0A5C3NR24</accession>
<feature type="non-terminal residue" evidence="2">
    <location>
        <position position="1"/>
    </location>
</feature>